<accession>A0AAE1HME6</accession>
<feature type="domain" description="Tudor" evidence="2">
    <location>
        <begin position="1134"/>
        <end position="1193"/>
    </location>
</feature>
<dbReference type="Pfam" id="PF00567">
    <property type="entry name" value="TUDOR"/>
    <property type="match status" value="5"/>
</dbReference>
<reference evidence="3" key="2">
    <citation type="journal article" date="2023" name="BMC Genomics">
        <title>Pest status, molecular evolution, and epigenetic factors derived from the genome assembly of Frankliniella fusca, a thysanopteran phytovirus vector.</title>
        <authorList>
            <person name="Catto M.A."/>
            <person name="Labadie P.E."/>
            <person name="Jacobson A.L."/>
            <person name="Kennedy G.G."/>
            <person name="Srinivasan R."/>
            <person name="Hunt B.G."/>
        </authorList>
    </citation>
    <scope>NUCLEOTIDE SEQUENCE</scope>
    <source>
        <strain evidence="3">PL_HMW_Pooled</strain>
    </source>
</reference>
<protein>
    <submittedName>
        <fullName evidence="3">Tudor domain-containing protein 1</fullName>
    </submittedName>
</protein>
<evidence type="ECO:0000313" key="4">
    <source>
        <dbReference type="Proteomes" id="UP001219518"/>
    </source>
</evidence>
<feature type="compositionally biased region" description="Low complexity" evidence="1">
    <location>
        <begin position="202"/>
        <end position="220"/>
    </location>
</feature>
<dbReference type="Proteomes" id="UP001219518">
    <property type="component" value="Unassembled WGS sequence"/>
</dbReference>
<feature type="compositionally biased region" description="Basic and acidic residues" evidence="1">
    <location>
        <begin position="1371"/>
        <end position="1381"/>
    </location>
</feature>
<dbReference type="PROSITE" id="PS50304">
    <property type="entry name" value="TUDOR"/>
    <property type="match status" value="3"/>
</dbReference>
<gene>
    <name evidence="3" type="ORF">KUF71_002339</name>
</gene>
<dbReference type="SUPFAM" id="SSF63748">
    <property type="entry name" value="Tudor/PWWP/MBT"/>
    <property type="match status" value="5"/>
</dbReference>
<name>A0AAE1HME6_9NEOP</name>
<feature type="compositionally biased region" description="Basic and acidic residues" evidence="1">
    <location>
        <begin position="780"/>
        <end position="797"/>
    </location>
</feature>
<dbReference type="Gene3D" id="2.30.30.140">
    <property type="match status" value="5"/>
</dbReference>
<evidence type="ECO:0000313" key="3">
    <source>
        <dbReference type="EMBL" id="KAK3924009.1"/>
    </source>
</evidence>
<dbReference type="GO" id="GO:0005737">
    <property type="term" value="C:cytoplasm"/>
    <property type="evidence" value="ECO:0007669"/>
    <property type="project" value="UniProtKB-ARBA"/>
</dbReference>
<feature type="domain" description="Tudor" evidence="2">
    <location>
        <begin position="852"/>
        <end position="911"/>
    </location>
</feature>
<feature type="region of interest" description="Disordered" evidence="1">
    <location>
        <begin position="777"/>
        <end position="798"/>
    </location>
</feature>
<sequence length="1664" mass="186397">MRCKTPEARELGAGRGSSKVTDVLLELERALAARIIHVHGRLQLRERELLSQIEQKELENDALLEGVQAELTSSLADLEEAMRLAHVAALPDNMPTSNLAEVHSRLSQAMAVPVHLVQMQGNADVGLILDEDTYNKIDDLLKLKLESDIGYRLLKDDELPADYVLPDLSEKSLTDFDPWEQDSASDVGNNSLVSESFQPSTSLSQISNSSSSSTISNVSSHPIMVPAGKPLSKPKRKSSYDPKDGLDIGKTVQVKICHVTSPLDFYVIRKSSLETLSELNANIQEVSRHCPSPKNVKINQIYLLMDECNEWNRVRVTSQKSTDKFVVVSIDHGNTSTVEIFRLKELPRKLTSVPAQAVRCALRDIHSSGEGNWKQSTFTEILAKLDGKFIQMHILGINVDKFQVDLSYNDPMCHISSVRDALLYFGDGSFLRNDSPTWSDPPRSCKEYLPGRELEVNSSLSVVITHFNSPSSFYCVPCEDISHHNDLLKKIECHLKYIKTKISIYKPRVGMPCLATYEDIWYRGIIEDIEPNHVLVRFVDFGNQSTLTWKGVRDIPDDLLKLPQLSIHCALSGIAPIEEENLWTQLAKDVVVQWVRDERCLINVTGHSTESSGSDKIHQVTLICPNLQINVNEALVEMALAKSTGPRSRLVDDVNMKEAGKLSGAMEGSESELSMDCIDQHNDTMESQESFSEVRQIKHSFNRGHTECVPTNGMMHPEMLESDILTSKEESSCSEEENQQCHVATATSKNYRFRRNNDVATSRKARSTDISALNATCHSKNSENKEKSPQSRLDNVRNSDGPVRIQVEILTALSPACIFIRVKNIADKIERLSAEMQLYYNLAPAKEEDCWEPKERDRCAVKSPKDFQWYRGLILEVLACSKYKVILKDFGRTEIISKENLRELFPKFATVPDGCIKCHLANLKIAGPQPSDSLTKQTWSAFACEELNRLLKDHSLNLFISKQGQIDKEEKSLPVELWVRDSVGSALQASKTCWFTVNKKLVENGCALPIDWKLMSEEDTFLSNNDLDVLNPSDDPDRTMLEWLEETAQDSSFSSSDDSDEIKKTLTHLGDWLPPLPLPPDTFQALPTYVDYDCNIFLHELSDPTNGSVHVLRKITKSLFKKFNGSRPTPEDSFWLPNNLCVAQYHLDKRWYRGKVLQITSDNLVEVQFADYGNVEKCRPTDLRKNIICRKIPAVARKCRVPGLTPISEDGKWPIPILDFIHGTLVDNECTVKVIRTPIPLDNVYEIDIIIQNRSIIELLLEQKFATYTPVNFTFVPEPQCHNSEDDLDVLVLEESGGSLSCQHPANKGKQGFRKQEKTSKILEQENLASETNGEIVSASAMPAFGRGKKLTKSYNNEAMQTSEPTLDGKVSSETKSNETKTGKISVVPIPSFGRGKKLKAVGSGNSSDSNEASSTAMELSASVFPALGRGKNFSTFASQIQAQPSSLKFVPFIPTCNDVSSKNPDTSLVMQMYKPAVLPKSDRWIVLVQSVLGPTEVVIFIKEVPEETQWNSYDSYQKMFNEMQDEAALQSPLSNITLGSPCCVLCDGLWYRGKVKTINKTNINVEKVDSRDEECVATANIRSIAKKWLKEPILGFECKLNCDLVPGNDALITSERMLALMIHKNLEAVVVHRDPLTVNLFSNATEGRLVYQELLDEGVLVQK</sequence>
<dbReference type="Gene3D" id="2.40.50.90">
    <property type="match status" value="3"/>
</dbReference>
<proteinExistence type="predicted"/>
<dbReference type="InterPro" id="IPR035437">
    <property type="entry name" value="SNase_OB-fold_sf"/>
</dbReference>
<organism evidence="3 4">
    <name type="scientific">Frankliniella fusca</name>
    <dbReference type="NCBI Taxonomy" id="407009"/>
    <lineage>
        <taxon>Eukaryota</taxon>
        <taxon>Metazoa</taxon>
        <taxon>Ecdysozoa</taxon>
        <taxon>Arthropoda</taxon>
        <taxon>Hexapoda</taxon>
        <taxon>Insecta</taxon>
        <taxon>Pterygota</taxon>
        <taxon>Neoptera</taxon>
        <taxon>Paraneoptera</taxon>
        <taxon>Thysanoptera</taxon>
        <taxon>Terebrantia</taxon>
        <taxon>Thripoidea</taxon>
        <taxon>Thripidae</taxon>
        <taxon>Frankliniella</taxon>
    </lineage>
</organism>
<feature type="region of interest" description="Disordered" evidence="1">
    <location>
        <begin position="202"/>
        <end position="244"/>
    </location>
</feature>
<dbReference type="PANTHER" id="PTHR16442">
    <property type="entry name" value="RING FINGER PROTEIN 17"/>
    <property type="match status" value="1"/>
</dbReference>
<dbReference type="CDD" id="cd20379">
    <property type="entry name" value="Tudor_dTUD-like"/>
    <property type="match status" value="2"/>
</dbReference>
<feature type="domain" description="Tudor" evidence="2">
    <location>
        <begin position="506"/>
        <end position="562"/>
    </location>
</feature>
<dbReference type="EMBL" id="JAHWGI010001161">
    <property type="protein sequence ID" value="KAK3924009.1"/>
    <property type="molecule type" value="Genomic_DNA"/>
</dbReference>
<dbReference type="PANTHER" id="PTHR16442:SF1">
    <property type="entry name" value="RING FINGER PROTEIN 17"/>
    <property type="match status" value="1"/>
</dbReference>
<reference evidence="3" key="1">
    <citation type="submission" date="2021-07" db="EMBL/GenBank/DDBJ databases">
        <authorList>
            <person name="Catto M.A."/>
            <person name="Jacobson A."/>
            <person name="Kennedy G."/>
            <person name="Labadie P."/>
            <person name="Hunt B.G."/>
            <person name="Srinivasan R."/>
        </authorList>
    </citation>
    <scope>NUCLEOTIDE SEQUENCE</scope>
    <source>
        <strain evidence="3">PL_HMW_Pooled</strain>
        <tissue evidence="3">Head</tissue>
    </source>
</reference>
<dbReference type="SMART" id="SM00333">
    <property type="entry name" value="TUDOR"/>
    <property type="match status" value="5"/>
</dbReference>
<evidence type="ECO:0000256" key="1">
    <source>
        <dbReference type="SAM" id="MobiDB-lite"/>
    </source>
</evidence>
<keyword evidence="4" id="KW-1185">Reference proteome</keyword>
<feature type="region of interest" description="Disordered" evidence="1">
    <location>
        <begin position="1359"/>
        <end position="1381"/>
    </location>
</feature>
<dbReference type="InterPro" id="IPR002999">
    <property type="entry name" value="Tudor"/>
</dbReference>
<feature type="region of interest" description="Disordered" evidence="1">
    <location>
        <begin position="175"/>
        <end position="194"/>
    </location>
</feature>
<comment type="caution">
    <text evidence="3">The sequence shown here is derived from an EMBL/GenBank/DDBJ whole genome shotgun (WGS) entry which is preliminary data.</text>
</comment>
<evidence type="ECO:0000259" key="2">
    <source>
        <dbReference type="PROSITE" id="PS50304"/>
    </source>
</evidence>
<feature type="compositionally biased region" description="Polar residues" evidence="1">
    <location>
        <begin position="182"/>
        <end position="194"/>
    </location>
</feature>